<dbReference type="Gene3D" id="3.40.1000.70">
    <property type="entry name" value="PknH-like extracellular domain"/>
    <property type="match status" value="1"/>
</dbReference>
<dbReference type="AlphaFoldDB" id="A0A7I7YPZ2"/>
<gene>
    <name evidence="2" type="primary">lppR</name>
    <name evidence="2" type="ORF">MPRM_05230</name>
</gene>
<dbReference type="InterPro" id="IPR038232">
    <property type="entry name" value="PknH-like_Extracell_sf"/>
</dbReference>
<reference evidence="2 3" key="1">
    <citation type="journal article" date="2019" name="Emerg. Microbes Infect.">
        <title>Comprehensive subspecies identification of 175 nontuberculous mycobacteria species based on 7547 genomic profiles.</title>
        <authorList>
            <person name="Matsumoto Y."/>
            <person name="Kinjo T."/>
            <person name="Motooka D."/>
            <person name="Nabeya D."/>
            <person name="Jung N."/>
            <person name="Uechi K."/>
            <person name="Horii T."/>
            <person name="Iida T."/>
            <person name="Fujita J."/>
            <person name="Nakamura S."/>
        </authorList>
    </citation>
    <scope>NUCLEOTIDE SEQUENCE [LARGE SCALE GENOMIC DNA]</scope>
    <source>
        <strain evidence="2 3">JCM 14742</strain>
    </source>
</reference>
<dbReference type="PROSITE" id="PS51257">
    <property type="entry name" value="PROKAR_LIPOPROTEIN"/>
    <property type="match status" value="1"/>
</dbReference>
<evidence type="ECO:0000259" key="1">
    <source>
        <dbReference type="Pfam" id="PF14032"/>
    </source>
</evidence>
<accession>A0A7I7YPZ2</accession>
<proteinExistence type="predicted"/>
<evidence type="ECO:0000313" key="2">
    <source>
        <dbReference type="EMBL" id="BBZ43242.1"/>
    </source>
</evidence>
<dbReference type="Pfam" id="PF14032">
    <property type="entry name" value="PknH_C"/>
    <property type="match status" value="1"/>
</dbReference>
<feature type="domain" description="PknH-like extracellular" evidence="1">
    <location>
        <begin position="44"/>
        <end position="251"/>
    </location>
</feature>
<dbReference type="RefSeq" id="WP_264051093.1">
    <property type="nucleotide sequence ID" value="NZ_AP022614.1"/>
</dbReference>
<protein>
    <submittedName>
        <fullName evidence="2">Sensor domain-containing protein</fullName>
    </submittedName>
</protein>
<dbReference type="InterPro" id="IPR026954">
    <property type="entry name" value="PknH-like_Extracell"/>
</dbReference>
<sequence length="256" mass="27561">MTSGRVALARVIALLGIGLLVAGCSAVVTGRALPRPRWAPRSVSGQTVRQVLLGDSSLSRILNQELVIDPRFPPRFGGAETLQRDALTSSADCVGVPLMLQQSVYRGGAVKDVAFETWRHVAKSSEVTSVKEGVVSMPSAADANALFERFSQQWQKCDRAVQPLPDNVVRLNATISNVQNAAAVLAATISIVLATPRSDWEAIPAGRAIGVRDNCLIEVEVDFFNPPKRSSRQPDEINSAAVNVARNIMDRVHELS</sequence>
<evidence type="ECO:0000313" key="3">
    <source>
        <dbReference type="Proteomes" id="UP000467105"/>
    </source>
</evidence>
<dbReference type="Proteomes" id="UP000467105">
    <property type="component" value="Chromosome"/>
</dbReference>
<keyword evidence="3" id="KW-1185">Reference proteome</keyword>
<organism evidence="2 3">
    <name type="scientific">Mycobacterium parmense</name>
    <dbReference type="NCBI Taxonomy" id="185642"/>
    <lineage>
        <taxon>Bacteria</taxon>
        <taxon>Bacillati</taxon>
        <taxon>Actinomycetota</taxon>
        <taxon>Actinomycetes</taxon>
        <taxon>Mycobacteriales</taxon>
        <taxon>Mycobacteriaceae</taxon>
        <taxon>Mycobacterium</taxon>
        <taxon>Mycobacterium simiae complex</taxon>
    </lineage>
</organism>
<name>A0A7I7YPZ2_9MYCO</name>
<dbReference type="EMBL" id="AP022614">
    <property type="protein sequence ID" value="BBZ43242.1"/>
    <property type="molecule type" value="Genomic_DNA"/>
</dbReference>